<protein>
    <submittedName>
        <fullName evidence="1">Uncharacterized protein</fullName>
    </submittedName>
</protein>
<proteinExistence type="predicted"/>
<dbReference type="AlphaFoldDB" id="A0A098THS3"/>
<dbReference type="EMBL" id="JJML01000064">
    <property type="protein sequence ID" value="KGF71566.1"/>
    <property type="molecule type" value="Genomic_DNA"/>
</dbReference>
<organism evidence="1 2">
    <name type="scientific">Neosynechococcus sphagnicola sy1</name>
    <dbReference type="NCBI Taxonomy" id="1497020"/>
    <lineage>
        <taxon>Bacteria</taxon>
        <taxon>Bacillati</taxon>
        <taxon>Cyanobacteriota</taxon>
        <taxon>Cyanophyceae</taxon>
        <taxon>Neosynechococcales</taxon>
        <taxon>Neosynechococcaceae</taxon>
        <taxon>Neosynechococcus</taxon>
    </lineage>
</organism>
<sequence>MTETLIEFITNLDTADLERLTAVLEAWDGSGDDLIDTAQQYAALLLADRAVSDSGRPSA</sequence>
<dbReference type="STRING" id="1497020.DO97_17525"/>
<dbReference type="RefSeq" id="WP_036536392.1">
    <property type="nucleotide sequence ID" value="NZ_JJML01000064.1"/>
</dbReference>
<dbReference type="Proteomes" id="UP000030170">
    <property type="component" value="Unassembled WGS sequence"/>
</dbReference>
<evidence type="ECO:0000313" key="2">
    <source>
        <dbReference type="Proteomes" id="UP000030170"/>
    </source>
</evidence>
<accession>A0A098THS3</accession>
<keyword evidence="2" id="KW-1185">Reference proteome</keyword>
<reference evidence="1 2" key="1">
    <citation type="journal article" date="2014" name="Mol. Ecol.">
        <title>Evolution of Synechococcus.</title>
        <authorList>
            <person name="Dvorak P."/>
            <person name="Casamatta D."/>
            <person name="Hasler P."/>
            <person name="Poulickova A."/>
            <person name="Ondrej V."/>
            <person name="Sanges R."/>
        </authorList>
    </citation>
    <scope>NUCLEOTIDE SEQUENCE [LARGE SCALE GENOMIC DNA]</scope>
    <source>
        <strain evidence="1 2">CAUP A 1101</strain>
    </source>
</reference>
<evidence type="ECO:0000313" key="1">
    <source>
        <dbReference type="EMBL" id="KGF71566.1"/>
    </source>
</evidence>
<gene>
    <name evidence="1" type="ORF">DO97_17525</name>
</gene>
<comment type="caution">
    <text evidence="1">The sequence shown here is derived from an EMBL/GenBank/DDBJ whole genome shotgun (WGS) entry which is preliminary data.</text>
</comment>
<name>A0A098THS3_9CYAN</name>